<dbReference type="Pfam" id="PF05866">
    <property type="entry name" value="RusA"/>
    <property type="match status" value="1"/>
</dbReference>
<dbReference type="EMBL" id="CCDP010000003">
    <property type="protein sequence ID" value="CDQ41760.1"/>
    <property type="molecule type" value="Genomic_DNA"/>
</dbReference>
<dbReference type="Gene3D" id="3.30.1330.70">
    <property type="entry name" value="Holliday junction resolvase RusA"/>
    <property type="match status" value="1"/>
</dbReference>
<sequence>MYEKLILPMMMFGKFRSTKPKKDKNGKTMKNNKGNYIREKCWVYHDENNGDPGVYPSVNHIYERMAKGRQRLTKPAQELSDKWADLAKMWVRDNEWNFAAGKVVLELTAYFPNDNRKRDTHNAFKLMMDALEDIIYENDSLALPRVIDFHKVKNGENPYFELNIYKKDKENEVMQNRYRTAS</sequence>
<evidence type="ECO:0000313" key="1">
    <source>
        <dbReference type="EMBL" id="CDQ41760.1"/>
    </source>
</evidence>
<name>A0A024QHS0_9BACI</name>
<comment type="caution">
    <text evidence="1">The sequence shown here is derived from an EMBL/GenBank/DDBJ whole genome shotgun (WGS) entry which is preliminary data.</text>
</comment>
<proteinExistence type="predicted"/>
<dbReference type="GO" id="GO:0006310">
    <property type="term" value="P:DNA recombination"/>
    <property type="evidence" value="ECO:0007669"/>
    <property type="project" value="InterPro"/>
</dbReference>
<organism evidence="1 2">
    <name type="scientific">Virgibacillus massiliensis</name>
    <dbReference type="NCBI Taxonomy" id="1462526"/>
    <lineage>
        <taxon>Bacteria</taxon>
        <taxon>Bacillati</taxon>
        <taxon>Bacillota</taxon>
        <taxon>Bacilli</taxon>
        <taxon>Bacillales</taxon>
        <taxon>Bacillaceae</taxon>
        <taxon>Virgibacillus</taxon>
    </lineage>
</organism>
<dbReference type="InterPro" id="IPR036614">
    <property type="entry name" value="RusA-like_sf"/>
</dbReference>
<keyword evidence="2" id="KW-1185">Reference proteome</keyword>
<evidence type="ECO:0000313" key="2">
    <source>
        <dbReference type="Proteomes" id="UP000028875"/>
    </source>
</evidence>
<reference evidence="2" key="2">
    <citation type="submission" date="2014-05" db="EMBL/GenBank/DDBJ databases">
        <title>Draft genome sequence of Virgibacillus massiliensis Vm-5.</title>
        <authorList>
            <person name="Khelaifia S."/>
            <person name="Croce O."/>
            <person name="Lagier J.C."/>
            <person name="Raoult D."/>
        </authorList>
    </citation>
    <scope>NUCLEOTIDE SEQUENCE [LARGE SCALE GENOMIC DNA]</scope>
    <source>
        <strain evidence="2">Vm-5</strain>
    </source>
</reference>
<gene>
    <name evidence="1" type="ORF">BN990_04137</name>
</gene>
<dbReference type="AlphaFoldDB" id="A0A024QHS0"/>
<dbReference type="GO" id="GO:0000287">
    <property type="term" value="F:magnesium ion binding"/>
    <property type="evidence" value="ECO:0007669"/>
    <property type="project" value="InterPro"/>
</dbReference>
<dbReference type="eggNOG" id="COG4570">
    <property type="taxonomic scope" value="Bacteria"/>
</dbReference>
<accession>A0A024QHS0</accession>
<dbReference type="Proteomes" id="UP000028875">
    <property type="component" value="Unassembled WGS sequence"/>
</dbReference>
<protein>
    <submittedName>
        <fullName evidence="1">Holliday junction resolvase</fullName>
    </submittedName>
</protein>
<reference evidence="1 2" key="1">
    <citation type="submission" date="2014-03" db="EMBL/GenBank/DDBJ databases">
        <authorList>
            <person name="Urmite Genomes U."/>
        </authorList>
    </citation>
    <scope>NUCLEOTIDE SEQUENCE [LARGE SCALE GENOMIC DNA]</scope>
    <source>
        <strain evidence="1 2">Vm-5</strain>
    </source>
</reference>
<dbReference type="RefSeq" id="WP_051739330.1">
    <property type="nucleotide sequence ID" value="NZ_BNER01000008.1"/>
</dbReference>
<dbReference type="InterPro" id="IPR008822">
    <property type="entry name" value="Endonuclease_RusA-like"/>
</dbReference>
<dbReference type="GO" id="GO:0006281">
    <property type="term" value="P:DNA repair"/>
    <property type="evidence" value="ECO:0007669"/>
    <property type="project" value="InterPro"/>
</dbReference>
<dbReference type="STRING" id="1462526.BN990_04137"/>
<dbReference type="SUPFAM" id="SSF103084">
    <property type="entry name" value="Holliday junction resolvase RusA"/>
    <property type="match status" value="1"/>
</dbReference>